<accession>A0ABS1BZS7</accession>
<keyword evidence="2" id="KW-1185">Reference proteome</keyword>
<comment type="caution">
    <text evidence="1">The sequence shown here is derived from an EMBL/GenBank/DDBJ whole genome shotgun (WGS) entry which is preliminary data.</text>
</comment>
<reference evidence="1 2" key="1">
    <citation type="submission" date="2020-12" db="EMBL/GenBank/DDBJ databases">
        <title>Bacterial novel species Adhaeribacter sp. BT258 isolated from soil.</title>
        <authorList>
            <person name="Jung H.-Y."/>
        </authorList>
    </citation>
    <scope>NUCLEOTIDE SEQUENCE [LARGE SCALE GENOMIC DNA]</scope>
    <source>
        <strain evidence="1 2">BT258</strain>
    </source>
</reference>
<dbReference type="Pfam" id="PF10127">
    <property type="entry name" value="RlaP"/>
    <property type="match status" value="1"/>
</dbReference>
<proteinExistence type="predicted"/>
<dbReference type="EMBL" id="JAEHFX010000002">
    <property type="protein sequence ID" value="MBK0402615.1"/>
    <property type="molecule type" value="Genomic_DNA"/>
</dbReference>
<evidence type="ECO:0000313" key="2">
    <source>
        <dbReference type="Proteomes" id="UP000644147"/>
    </source>
</evidence>
<evidence type="ECO:0000313" key="1">
    <source>
        <dbReference type="EMBL" id="MBK0402615.1"/>
    </source>
</evidence>
<gene>
    <name evidence="1" type="ORF">I5M27_06435</name>
</gene>
<dbReference type="PANTHER" id="PTHR34817:SF1">
    <property type="entry name" value="NUCLEOTIDYLTRANSFERASE"/>
    <property type="match status" value="1"/>
</dbReference>
<organism evidence="1 2">
    <name type="scientific">Adhaeribacter terrigena</name>
    <dbReference type="NCBI Taxonomy" id="2793070"/>
    <lineage>
        <taxon>Bacteria</taxon>
        <taxon>Pseudomonadati</taxon>
        <taxon>Bacteroidota</taxon>
        <taxon>Cytophagia</taxon>
        <taxon>Cytophagales</taxon>
        <taxon>Hymenobacteraceae</taxon>
        <taxon>Adhaeribacter</taxon>
    </lineage>
</organism>
<dbReference type="PANTHER" id="PTHR34817">
    <property type="entry name" value="NUCLEOTIDYLTRANSFERASE"/>
    <property type="match status" value="1"/>
</dbReference>
<dbReference type="RefSeq" id="WP_200505357.1">
    <property type="nucleotide sequence ID" value="NZ_JAEHFX010000002.1"/>
</dbReference>
<protein>
    <submittedName>
        <fullName evidence="1">Nucleotidyltransferase domain-containing protein</fullName>
    </submittedName>
</protein>
<name>A0ABS1BZS7_9BACT</name>
<dbReference type="Proteomes" id="UP000644147">
    <property type="component" value="Unassembled WGS sequence"/>
</dbReference>
<dbReference type="InterPro" id="IPR018775">
    <property type="entry name" value="RlaP"/>
</dbReference>
<sequence length="355" mass="40679">MALTIQDLKTKNLLLFEGISGSKAYGLNTPTSDTDIRGVFVLPEADYFGLDYTEQLSNESNDIVYYELKRFVDLLAKNNPNMLEMLAMPEDCVLYKHPLYDQFKPELFLSRLCKNTFAGYALTQVKKAKGLNKKIVNPVEPERKSILDFCYVAKGQGSVPVQQFLAENGTKQKQCGLAKIPHMPDLYALFYAAGTNFKGIAPHENANDVSLSSIPKGMEPIALMTFNKNAYSTYCKEYLDYWEWVEKRNDARYQNTLSHGKNYDAKNLMHTFRLLDMAEEIGSTGKIIVRRPNRKFLLKIRTGEFEYAELVAMAEERIAKMDKIYERSNLPETPDLEKINETLVRVRKEFYKAVS</sequence>